<accession>G0VC76</accession>
<dbReference type="InterPro" id="IPR050593">
    <property type="entry name" value="LovG"/>
</dbReference>
<dbReference type="GO" id="GO:0005634">
    <property type="term" value="C:nucleus"/>
    <property type="evidence" value="ECO:0007669"/>
    <property type="project" value="TreeGrafter"/>
</dbReference>
<dbReference type="InterPro" id="IPR029058">
    <property type="entry name" value="AB_hydrolase_fold"/>
</dbReference>
<protein>
    <recommendedName>
        <fullName evidence="2">Serine hydrolase domain-containing protein</fullName>
    </recommendedName>
</protein>
<dbReference type="SUPFAM" id="SSF53474">
    <property type="entry name" value="alpha/beta-Hydrolases"/>
    <property type="match status" value="1"/>
</dbReference>
<dbReference type="AlphaFoldDB" id="G0VC76"/>
<reference evidence="3 4" key="1">
    <citation type="journal article" date="2011" name="Proc. Natl. Acad. Sci. U.S.A.">
        <title>Evolutionary erosion of yeast sex chromosomes by mating-type switching accidents.</title>
        <authorList>
            <person name="Gordon J.L."/>
            <person name="Armisen D."/>
            <person name="Proux-Wera E."/>
            <person name="Oheigeartaigh S.S."/>
            <person name="Byrne K.P."/>
            <person name="Wolfe K.H."/>
        </authorList>
    </citation>
    <scope>NUCLEOTIDE SEQUENCE [LARGE SCALE GENOMIC DNA]</scope>
    <source>
        <strain evidence="4">ATCC 76901 / BCRC 22586 / CBS 4309 / NBRC 1992 / NRRL Y-12630</strain>
    </source>
</reference>
<name>G0VC76_NAUCA</name>
<reference key="2">
    <citation type="submission" date="2011-08" db="EMBL/GenBank/DDBJ databases">
        <title>Genome sequence of Naumovozyma castellii.</title>
        <authorList>
            <person name="Gordon J.L."/>
            <person name="Armisen D."/>
            <person name="Proux-Wera E."/>
            <person name="OhEigeartaigh S.S."/>
            <person name="Byrne K.P."/>
            <person name="Wolfe K.H."/>
        </authorList>
    </citation>
    <scope>NUCLEOTIDE SEQUENCE</scope>
    <source>
        <strain>Type strain:CBS 4309</strain>
    </source>
</reference>
<dbReference type="eggNOG" id="KOG2551">
    <property type="taxonomic scope" value="Eukaryota"/>
</dbReference>
<feature type="domain" description="Serine hydrolase" evidence="2">
    <location>
        <begin position="2"/>
        <end position="209"/>
    </location>
</feature>
<dbReference type="PANTHER" id="PTHR48070">
    <property type="entry name" value="ESTERASE OVCA2"/>
    <property type="match status" value="1"/>
</dbReference>
<dbReference type="Pfam" id="PF03959">
    <property type="entry name" value="FSH1"/>
    <property type="match status" value="1"/>
</dbReference>
<dbReference type="Proteomes" id="UP000001640">
    <property type="component" value="Chromosome 3"/>
</dbReference>
<keyword evidence="4" id="KW-1185">Reference proteome</keyword>
<proteinExistence type="predicted"/>
<dbReference type="FunCoup" id="G0VC76">
    <property type="interactions" value="394"/>
</dbReference>
<organism evidence="3 4">
    <name type="scientific">Naumovozyma castellii</name>
    <name type="common">Yeast</name>
    <name type="synonym">Saccharomyces castellii</name>
    <dbReference type="NCBI Taxonomy" id="27288"/>
    <lineage>
        <taxon>Eukaryota</taxon>
        <taxon>Fungi</taxon>
        <taxon>Dikarya</taxon>
        <taxon>Ascomycota</taxon>
        <taxon>Saccharomycotina</taxon>
        <taxon>Saccharomycetes</taxon>
        <taxon>Saccharomycetales</taxon>
        <taxon>Saccharomycetaceae</taxon>
        <taxon>Naumovozyma</taxon>
    </lineage>
</organism>
<dbReference type="OrthoDB" id="2094269at2759"/>
<dbReference type="HOGENOM" id="CLU_051938_2_2_1"/>
<dbReference type="InterPro" id="IPR005645">
    <property type="entry name" value="FSH-like_dom"/>
</dbReference>
<dbReference type="GO" id="GO:0016787">
    <property type="term" value="F:hydrolase activity"/>
    <property type="evidence" value="ECO:0007669"/>
    <property type="project" value="UniProtKB-KW"/>
</dbReference>
<evidence type="ECO:0000256" key="1">
    <source>
        <dbReference type="ARBA" id="ARBA00022801"/>
    </source>
</evidence>
<evidence type="ECO:0000313" key="3">
    <source>
        <dbReference type="EMBL" id="CCC69085.1"/>
    </source>
</evidence>
<evidence type="ECO:0000259" key="2">
    <source>
        <dbReference type="Pfam" id="PF03959"/>
    </source>
</evidence>
<sequence>MTKKILMLHGLAQSGEYFSSKTKGFRSELEKKGYVLYYPTAPNEYPAPDFDISELGSDPADASKILAWLKKDPINDSYELPDTTIKYLHDYVLENGPFDGIVGFSQGAGVAGYLVTDFNRLLGLSIDEQPPLKFFMSFAGFRFKPECFQAQYDMHPISIPSLHVYGDLDTITEPAKVESLFHSCVEDKRTFLKHGGGHFVPNSRGFVKKVGDWLSIVEEL</sequence>
<dbReference type="Gene3D" id="3.40.50.1820">
    <property type="entry name" value="alpha/beta hydrolase"/>
    <property type="match status" value="1"/>
</dbReference>
<dbReference type="OMA" id="CYSGFIA"/>
<dbReference type="RefSeq" id="XP_003675452.1">
    <property type="nucleotide sequence ID" value="XM_003675404.1"/>
</dbReference>
<keyword evidence="1" id="KW-0378">Hydrolase</keyword>
<dbReference type="PANTHER" id="PTHR48070:SF6">
    <property type="entry name" value="ESTERASE OVCA2"/>
    <property type="match status" value="1"/>
</dbReference>
<evidence type="ECO:0000313" key="4">
    <source>
        <dbReference type="Proteomes" id="UP000001640"/>
    </source>
</evidence>
<dbReference type="InParanoid" id="G0VC76"/>
<dbReference type="GeneID" id="96902669"/>
<dbReference type="GO" id="GO:0005737">
    <property type="term" value="C:cytoplasm"/>
    <property type="evidence" value="ECO:0007669"/>
    <property type="project" value="TreeGrafter"/>
</dbReference>
<dbReference type="EMBL" id="HE576754">
    <property type="protein sequence ID" value="CCC69085.1"/>
    <property type="molecule type" value="Genomic_DNA"/>
</dbReference>
<gene>
    <name evidence="3" type="primary">NCAS0C00950</name>
    <name evidence="3" type="ordered locus">NCAS_0C00950</name>
</gene>
<dbReference type="KEGG" id="ncs:NCAS_0C00950"/>